<dbReference type="Pfam" id="PF11563">
    <property type="entry name" value="Protoglobin"/>
    <property type="match status" value="1"/>
</dbReference>
<evidence type="ECO:0000256" key="1">
    <source>
        <dbReference type="ARBA" id="ARBA00004429"/>
    </source>
</evidence>
<dbReference type="InterPro" id="IPR009050">
    <property type="entry name" value="Globin-like_sf"/>
</dbReference>
<sequence length="447" mass="47693">MSSTDVMIDQTVRLKFLAIDEATRAALREFRPILDKTIDPILAKIYDNIDQFGAAAALYARMGDYETIKQGQRRHFIDFLFTGTFSDDYFANVIKAARARQQIGLEPRWYLGSYSVIMQGINEVAVRTYRWRPERLAFVLAAINRAMMLDIDLAISVYIQASRDSAAALLGQHAETFERDVSGTVGAVASAATQMRATAHAMGATVDHATRQANEVRDAAQLASTSVQTVASATEELSASILEISQQVNQSSQVAQAAVAEAERTNALVQGLNEAAARISDVVRLITDIASQTNLLALNATIEAARAGDAGKGFAVVAGEVKTLANQTARATEEISQQIASVQSATRDAVEAIGTIGGTINRINEITATIAAAVEEQGAATQEISRSVQGAAEGTRTVSTIIVAVSDTVGQTGQAAQEVLTASDQLSERSVDLSRKVDAFVTHIRAA</sequence>
<evidence type="ECO:0000313" key="8">
    <source>
        <dbReference type="EMBL" id="MFD2234998.1"/>
    </source>
</evidence>
<feature type="domain" description="Methyl-accepting transducer" evidence="6">
    <location>
        <begin position="191"/>
        <end position="427"/>
    </location>
</feature>
<keyword evidence="9" id="KW-1185">Reference proteome</keyword>
<evidence type="ECO:0000256" key="5">
    <source>
        <dbReference type="PROSITE-ProRule" id="PRU00284"/>
    </source>
</evidence>
<organism evidence="8 9">
    <name type="scientific">Phaeospirillum tilakii</name>
    <dbReference type="NCBI Taxonomy" id="741673"/>
    <lineage>
        <taxon>Bacteria</taxon>
        <taxon>Pseudomonadati</taxon>
        <taxon>Pseudomonadota</taxon>
        <taxon>Alphaproteobacteria</taxon>
        <taxon>Rhodospirillales</taxon>
        <taxon>Rhodospirillaceae</taxon>
        <taxon>Phaeospirillum</taxon>
    </lineage>
</organism>
<dbReference type="Proteomes" id="UP001597296">
    <property type="component" value="Unassembled WGS sequence"/>
</dbReference>
<dbReference type="InterPro" id="IPR000727">
    <property type="entry name" value="T_SNARE_dom"/>
</dbReference>
<comment type="similarity">
    <text evidence="4">Belongs to the methyl-accepting chemotaxis (MCP) protein family.</text>
</comment>
<dbReference type="PROSITE" id="PS50111">
    <property type="entry name" value="CHEMOTAXIS_TRANSDUC_2"/>
    <property type="match status" value="1"/>
</dbReference>
<dbReference type="InterPro" id="IPR004089">
    <property type="entry name" value="MCPsignal_dom"/>
</dbReference>
<dbReference type="PRINTS" id="PR00260">
    <property type="entry name" value="CHEMTRNSDUCR"/>
</dbReference>
<evidence type="ECO:0000256" key="3">
    <source>
        <dbReference type="ARBA" id="ARBA00023224"/>
    </source>
</evidence>
<dbReference type="RefSeq" id="WP_377317763.1">
    <property type="nucleotide sequence ID" value="NZ_JBHUIY010000033.1"/>
</dbReference>
<dbReference type="InterPro" id="IPR044398">
    <property type="entry name" value="Globin-sensor_dom"/>
</dbReference>
<dbReference type="Pfam" id="PF00015">
    <property type="entry name" value="MCPsignal"/>
    <property type="match status" value="1"/>
</dbReference>
<keyword evidence="2" id="KW-0472">Membrane</keyword>
<dbReference type="InterPro" id="IPR012292">
    <property type="entry name" value="Globin/Proto"/>
</dbReference>
<name>A0ABW5CG29_9PROT</name>
<comment type="caution">
    <text evidence="8">The sequence shown here is derived from an EMBL/GenBank/DDBJ whole genome shotgun (WGS) entry which is preliminary data.</text>
</comment>
<evidence type="ECO:0000256" key="2">
    <source>
        <dbReference type="ARBA" id="ARBA00022519"/>
    </source>
</evidence>
<dbReference type="SUPFAM" id="SSF58104">
    <property type="entry name" value="Methyl-accepting chemotaxis protein (MCP) signaling domain"/>
    <property type="match status" value="1"/>
</dbReference>
<reference evidence="9" key="1">
    <citation type="journal article" date="2019" name="Int. J. Syst. Evol. Microbiol.">
        <title>The Global Catalogue of Microorganisms (GCM) 10K type strain sequencing project: providing services to taxonomists for standard genome sequencing and annotation.</title>
        <authorList>
            <consortium name="The Broad Institute Genomics Platform"/>
            <consortium name="The Broad Institute Genome Sequencing Center for Infectious Disease"/>
            <person name="Wu L."/>
            <person name="Ma J."/>
        </authorList>
    </citation>
    <scope>NUCLEOTIDE SEQUENCE [LARGE SCALE GENOMIC DNA]</scope>
    <source>
        <strain evidence="9">KCTC 15012</strain>
    </source>
</reference>
<comment type="subcellular location">
    <subcellularLocation>
        <location evidence="1">Cell inner membrane</location>
        <topology evidence="1">Multi-pass membrane protein</topology>
    </subcellularLocation>
</comment>
<dbReference type="CDD" id="cd01068">
    <property type="entry name" value="globin_sensor"/>
    <property type="match status" value="1"/>
</dbReference>
<dbReference type="PROSITE" id="PS50192">
    <property type="entry name" value="T_SNARE"/>
    <property type="match status" value="1"/>
</dbReference>
<feature type="domain" description="T-SNARE coiled-coil homology" evidence="7">
    <location>
        <begin position="343"/>
        <end position="405"/>
    </location>
</feature>
<gene>
    <name evidence="8" type="ORF">ACFSNB_14385</name>
</gene>
<dbReference type="SUPFAM" id="SSF46458">
    <property type="entry name" value="Globin-like"/>
    <property type="match status" value="1"/>
</dbReference>
<proteinExistence type="inferred from homology"/>
<keyword evidence="3 5" id="KW-0807">Transducer</keyword>
<evidence type="ECO:0000259" key="7">
    <source>
        <dbReference type="PROSITE" id="PS50192"/>
    </source>
</evidence>
<dbReference type="PANTHER" id="PTHR32089:SF112">
    <property type="entry name" value="LYSOZYME-LIKE PROTEIN-RELATED"/>
    <property type="match status" value="1"/>
</dbReference>
<dbReference type="InterPro" id="IPR004090">
    <property type="entry name" value="Chemotax_Me-accpt_rcpt"/>
</dbReference>
<protein>
    <submittedName>
        <fullName evidence="8">Methyl-accepting chemotaxis protein</fullName>
    </submittedName>
</protein>
<keyword evidence="2" id="KW-0997">Cell inner membrane</keyword>
<dbReference type="EMBL" id="JBHUIY010000033">
    <property type="protein sequence ID" value="MFD2234998.1"/>
    <property type="molecule type" value="Genomic_DNA"/>
</dbReference>
<dbReference type="InterPro" id="IPR039379">
    <property type="entry name" value="Protoglobin_sensor_dom"/>
</dbReference>
<evidence type="ECO:0000259" key="6">
    <source>
        <dbReference type="PROSITE" id="PS50111"/>
    </source>
</evidence>
<dbReference type="PANTHER" id="PTHR32089">
    <property type="entry name" value="METHYL-ACCEPTING CHEMOTAXIS PROTEIN MCPB"/>
    <property type="match status" value="1"/>
</dbReference>
<accession>A0ABW5CG29</accession>
<dbReference type="SMART" id="SM00283">
    <property type="entry name" value="MA"/>
    <property type="match status" value="1"/>
</dbReference>
<evidence type="ECO:0000313" key="9">
    <source>
        <dbReference type="Proteomes" id="UP001597296"/>
    </source>
</evidence>
<dbReference type="Gene3D" id="1.10.287.950">
    <property type="entry name" value="Methyl-accepting chemotaxis protein"/>
    <property type="match status" value="1"/>
</dbReference>
<keyword evidence="2" id="KW-1003">Cell membrane</keyword>
<evidence type="ECO:0000256" key="4">
    <source>
        <dbReference type="ARBA" id="ARBA00029447"/>
    </source>
</evidence>
<dbReference type="Gene3D" id="1.10.490.10">
    <property type="entry name" value="Globins"/>
    <property type="match status" value="1"/>
</dbReference>